<sequence>MVSRLVALFLLILALPLLALLALLVRLSMGRPVIFRQIRSGKNGADFVLIKFRSMNDARDAQGELLPDADRTTTVGSLLRRTRLDELPGLLNVVRGEMNFVGPRPLLPHTIAQKGQAGRRRGEVRPGLTGWAQVNGNTLLTLDEKMALDIWYIDNRDVWLDLQIILRTLLVMVGGERRTGSAVRETGN</sequence>
<gene>
    <name evidence="4" type="ORF">K3174_12655</name>
</gene>
<dbReference type="Pfam" id="PF02397">
    <property type="entry name" value="Bac_transf"/>
    <property type="match status" value="1"/>
</dbReference>
<keyword evidence="4" id="KW-0808">Transferase</keyword>
<comment type="caution">
    <text evidence="4">The sequence shown here is derived from an EMBL/GenBank/DDBJ whole genome shotgun (WGS) entry which is preliminary data.</text>
</comment>
<dbReference type="EMBL" id="JAIGNO010000008">
    <property type="protein sequence ID" value="MBX7483384.1"/>
    <property type="molecule type" value="Genomic_DNA"/>
</dbReference>
<keyword evidence="2" id="KW-0270">Exopolysaccharide synthesis</keyword>
<name>A0ABS7J7T0_9SPHN</name>
<dbReference type="Proteomes" id="UP000755104">
    <property type="component" value="Unassembled WGS sequence"/>
</dbReference>
<dbReference type="PANTHER" id="PTHR30576:SF8">
    <property type="entry name" value="UNDECAPRENYL-PHOSPHATE GALACTOSE PHOSPHOTRANSFERASE"/>
    <property type="match status" value="1"/>
</dbReference>
<dbReference type="PANTHER" id="PTHR30576">
    <property type="entry name" value="COLANIC BIOSYNTHESIS UDP-GLUCOSE LIPID CARRIER TRANSFERASE"/>
    <property type="match status" value="1"/>
</dbReference>
<protein>
    <submittedName>
        <fullName evidence="4">Sugar transferase</fullName>
    </submittedName>
</protein>
<evidence type="ECO:0000259" key="3">
    <source>
        <dbReference type="Pfam" id="PF02397"/>
    </source>
</evidence>
<accession>A0ABS7J7T0</accession>
<reference evidence="4 5" key="1">
    <citation type="submission" date="2021-08" db="EMBL/GenBank/DDBJ databases">
        <title>Comparative Genomics Analysis of the Genus Qipengyuania Reveals Extensive Genetic Diversity and Metabolic Versatility, Including the Description of Fifteen Novel Species.</title>
        <authorList>
            <person name="Liu Y."/>
        </authorList>
    </citation>
    <scope>NUCLEOTIDE SEQUENCE [LARGE SCALE GENOMIC DNA]</scope>
    <source>
        <strain evidence="4 5">6D47A</strain>
    </source>
</reference>
<evidence type="ECO:0000256" key="1">
    <source>
        <dbReference type="ARBA" id="ARBA00006464"/>
    </source>
</evidence>
<evidence type="ECO:0000313" key="4">
    <source>
        <dbReference type="EMBL" id="MBX7483384.1"/>
    </source>
</evidence>
<dbReference type="InterPro" id="IPR003362">
    <property type="entry name" value="Bact_transf"/>
</dbReference>
<comment type="similarity">
    <text evidence="1">Belongs to the bacterial sugar transferase family.</text>
</comment>
<evidence type="ECO:0000313" key="5">
    <source>
        <dbReference type="Proteomes" id="UP000755104"/>
    </source>
</evidence>
<keyword evidence="5" id="KW-1185">Reference proteome</keyword>
<dbReference type="RefSeq" id="WP_221559051.1">
    <property type="nucleotide sequence ID" value="NZ_JAIGNO010000008.1"/>
</dbReference>
<proteinExistence type="inferred from homology"/>
<feature type="domain" description="Bacterial sugar transferase" evidence="3">
    <location>
        <begin position="4"/>
        <end position="173"/>
    </location>
</feature>
<organism evidence="4 5">
    <name type="scientific">Qipengyuania qiaonensis</name>
    <dbReference type="NCBI Taxonomy" id="2867240"/>
    <lineage>
        <taxon>Bacteria</taxon>
        <taxon>Pseudomonadati</taxon>
        <taxon>Pseudomonadota</taxon>
        <taxon>Alphaproteobacteria</taxon>
        <taxon>Sphingomonadales</taxon>
        <taxon>Erythrobacteraceae</taxon>
        <taxon>Qipengyuania</taxon>
    </lineage>
</organism>
<dbReference type="GO" id="GO:0016740">
    <property type="term" value="F:transferase activity"/>
    <property type="evidence" value="ECO:0007669"/>
    <property type="project" value="UniProtKB-KW"/>
</dbReference>
<evidence type="ECO:0000256" key="2">
    <source>
        <dbReference type="ARBA" id="ARBA00023169"/>
    </source>
</evidence>